<evidence type="ECO:0000313" key="10">
    <source>
        <dbReference type="EMBL" id="QEY02248.1"/>
    </source>
</evidence>
<evidence type="ECO:0000256" key="7">
    <source>
        <dbReference type="ARBA" id="ARBA00032287"/>
    </source>
</evidence>
<evidence type="ECO:0000256" key="5">
    <source>
        <dbReference type="ARBA" id="ARBA00022705"/>
    </source>
</evidence>
<evidence type="ECO:0000256" key="2">
    <source>
        <dbReference type="ARBA" id="ARBA00008362"/>
    </source>
</evidence>
<evidence type="ECO:0000256" key="3">
    <source>
        <dbReference type="ARBA" id="ARBA00015068"/>
    </source>
</evidence>
<gene>
    <name evidence="9" type="primary">UL42</name>
</gene>
<dbReference type="GeneID" id="80532801"/>
<dbReference type="Pfam" id="PF02282">
    <property type="entry name" value="Herpes_UL42"/>
    <property type="match status" value="2"/>
</dbReference>
<dbReference type="EMBL" id="HQ840738">
    <property type="protein sequence ID" value="AEI00250.1"/>
    <property type="molecule type" value="Genomic_DNA"/>
</dbReference>
<feature type="region of interest" description="Disordered" evidence="8">
    <location>
        <begin position="348"/>
        <end position="369"/>
    </location>
</feature>
<proteinExistence type="inferred from homology"/>
<keyword evidence="11" id="KW-1185">Reference proteome</keyword>
<reference evidence="9 11" key="1">
    <citation type="journal article" date="2011" name="Virus Genes">
        <title>Comparative genomic sequence analysis of the Marek's disease vaccine strain SB-1.</title>
        <authorList>
            <person name="Spatz S.J."/>
            <person name="Schat K.A."/>
        </authorList>
    </citation>
    <scope>NUCLEOTIDE SEQUENCE [LARGE SCALE GENOMIC DNA]</scope>
    <source>
        <strain evidence="9">SB-1</strain>
    </source>
</reference>
<dbReference type="GO" id="GO:0042025">
    <property type="term" value="C:host cell nucleus"/>
    <property type="evidence" value="ECO:0007669"/>
    <property type="project" value="UniProtKB-SubCell"/>
</dbReference>
<name>F8TC39_9ALPH</name>
<dbReference type="RefSeq" id="YP_010795641.1">
    <property type="nucleotide sequence ID" value="NC_075702.1"/>
</dbReference>
<dbReference type="InterPro" id="IPR046938">
    <property type="entry name" value="DNA_clamp_sf"/>
</dbReference>
<comment type="subcellular location">
    <subcellularLocation>
        <location evidence="1">Host nucleus</location>
    </subcellularLocation>
</comment>
<dbReference type="GO" id="GO:0006260">
    <property type="term" value="P:DNA replication"/>
    <property type="evidence" value="ECO:0007669"/>
    <property type="project" value="UniProtKB-KW"/>
</dbReference>
<evidence type="ECO:0000313" key="9">
    <source>
        <dbReference type="EMBL" id="AEI00250.1"/>
    </source>
</evidence>
<keyword evidence="6" id="KW-0238">DNA-binding</keyword>
<evidence type="ECO:0000256" key="6">
    <source>
        <dbReference type="ARBA" id="ARBA00023125"/>
    </source>
</evidence>
<evidence type="ECO:0000256" key="4">
    <source>
        <dbReference type="ARBA" id="ARBA00022562"/>
    </source>
</evidence>
<keyword evidence="4" id="KW-1048">Host nucleus</keyword>
<evidence type="ECO:0000313" key="11">
    <source>
        <dbReference type="Proteomes" id="UP000095860"/>
    </source>
</evidence>
<evidence type="ECO:0000256" key="1">
    <source>
        <dbReference type="ARBA" id="ARBA00004147"/>
    </source>
</evidence>
<dbReference type="EMBL" id="MH939248">
    <property type="protein sequence ID" value="QEY02248.1"/>
    <property type="molecule type" value="Genomic_DNA"/>
</dbReference>
<dbReference type="SUPFAM" id="SSF55979">
    <property type="entry name" value="DNA clamp"/>
    <property type="match status" value="2"/>
</dbReference>
<comment type="similarity">
    <text evidence="2">Belongs to the herpesviridae DNA polymerase processivity factor family.</text>
</comment>
<protein>
    <recommendedName>
        <fullName evidence="3">DNA polymerase processivity factor</fullName>
    </recommendedName>
    <alternativeName>
        <fullName evidence="7">Polymerase accessory protein</fullName>
    </alternativeName>
</protein>
<dbReference type="KEGG" id="vg:80532801"/>
<reference evidence="10" key="2">
    <citation type="submission" date="2018-09" db="EMBL/GenBank/DDBJ databases">
        <title>Genomic sequence analysis of Gallid alphaherpesvirus 3 strain 301B/1.</title>
        <authorList>
            <person name="Kim T."/>
            <person name="Volkening J.D."/>
            <person name="Spatz S.J."/>
        </authorList>
    </citation>
    <scope>NUCLEOTIDE SEQUENCE</scope>
    <source>
        <strain evidence="10">301B/1</strain>
    </source>
</reference>
<sequence>MARITMSDEHIIDDAGATSNDSPNSWKVVLAGEKFRTVSAAVRAIVDSVKNPLIIFSDDGLMIQGTICGQQTFVPIECAAFSEFEWRGSAAIFLALTDSRRTLLDAFKCDKKKAIEVSFTFRGEPPSRHLTQTVTYVTDNGSFSSAIIKYELWCASVLFPQKIPDVTFSVNKQQLNKILAIAAKRRHEQLTFALKAEGGFYAGTVCDVISFDVDGSAMTQYPYNATTAVSSALVLACGKKRAARNAPVTAYGSGKPFCLALEDTTAFRNVVQKIKTGSAGADLGFYTACNPPMLCVRPHAFGSLTAFLFCNSDCMSIYELEEASVAVGAVTSKRINEYFPRVSTIDSRKRRPSSVLSEGDGKLLKPDGQ</sequence>
<dbReference type="Gene3D" id="3.70.10.10">
    <property type="match status" value="1"/>
</dbReference>
<dbReference type="GO" id="GO:0003677">
    <property type="term" value="F:DNA binding"/>
    <property type="evidence" value="ECO:0007669"/>
    <property type="project" value="UniProtKB-KW"/>
</dbReference>
<feature type="compositionally biased region" description="Basic and acidic residues" evidence="8">
    <location>
        <begin position="359"/>
        <end position="369"/>
    </location>
</feature>
<organism evidence="9 11">
    <name type="scientific">Gallid alphaherpesvirus 3</name>
    <dbReference type="NCBI Taxonomy" id="35250"/>
    <lineage>
        <taxon>Viruses</taxon>
        <taxon>Duplodnaviria</taxon>
        <taxon>Heunggongvirae</taxon>
        <taxon>Peploviricota</taxon>
        <taxon>Herviviricetes</taxon>
        <taxon>Herpesvirales</taxon>
        <taxon>Orthoherpesviridae</taxon>
        <taxon>Alphaherpesvirinae</taxon>
        <taxon>Mardivirus</taxon>
        <taxon>Mardivirus gallidalpha3</taxon>
    </lineage>
</organism>
<accession>F8TC39</accession>
<evidence type="ECO:0000256" key="8">
    <source>
        <dbReference type="SAM" id="MobiDB-lite"/>
    </source>
</evidence>
<dbReference type="Proteomes" id="UP000095860">
    <property type="component" value="Segment"/>
</dbReference>
<dbReference type="InterPro" id="IPR003202">
    <property type="entry name" value="Herpes_UL42"/>
</dbReference>
<keyword evidence="5" id="KW-0235">DNA replication</keyword>